<reference evidence="1" key="1">
    <citation type="submission" date="2018-05" db="EMBL/GenBank/DDBJ databases">
        <authorList>
            <person name="Lanie J.A."/>
            <person name="Ng W.-L."/>
            <person name="Kazmierczak K.M."/>
            <person name="Andrzejewski T.M."/>
            <person name="Davidsen T.M."/>
            <person name="Wayne K.J."/>
            <person name="Tettelin H."/>
            <person name="Glass J.I."/>
            <person name="Rusch D."/>
            <person name="Podicherti R."/>
            <person name="Tsui H.-C.T."/>
            <person name="Winkler M.E."/>
        </authorList>
    </citation>
    <scope>NUCLEOTIDE SEQUENCE</scope>
</reference>
<protein>
    <submittedName>
        <fullName evidence="1">Uncharacterized protein</fullName>
    </submittedName>
</protein>
<dbReference type="AlphaFoldDB" id="A0A381R2Z8"/>
<dbReference type="InterPro" id="IPR042298">
    <property type="entry name" value="P-CP_red_C"/>
</dbReference>
<proteinExistence type="predicted"/>
<dbReference type="Gene3D" id="1.10.8.550">
    <property type="entry name" value="Proto-chlorophyllide reductase 57 kD subunit B"/>
    <property type="match status" value="1"/>
</dbReference>
<organism evidence="1">
    <name type="scientific">marine metagenome</name>
    <dbReference type="NCBI Taxonomy" id="408172"/>
    <lineage>
        <taxon>unclassified sequences</taxon>
        <taxon>metagenomes</taxon>
        <taxon>ecological metagenomes</taxon>
    </lineage>
</organism>
<name>A0A381R2Z8_9ZZZZ</name>
<sequence length="66" mass="7162">MDAETIKEKANSADENITFTDDACEALTQVPDFAMDMAINHMVNAAKDQGVDTIDPEFLNANNPMG</sequence>
<accession>A0A381R2Z8</accession>
<gene>
    <name evidence="1" type="ORF">METZ01_LOCUS38744</name>
</gene>
<evidence type="ECO:0000313" key="1">
    <source>
        <dbReference type="EMBL" id="SUZ85890.1"/>
    </source>
</evidence>
<dbReference type="EMBL" id="UINC01001656">
    <property type="protein sequence ID" value="SUZ85890.1"/>
    <property type="molecule type" value="Genomic_DNA"/>
</dbReference>